<dbReference type="InterPro" id="IPR011600">
    <property type="entry name" value="Pept_C14_caspase"/>
</dbReference>
<dbReference type="GO" id="GO:0004197">
    <property type="term" value="F:cysteine-type endopeptidase activity"/>
    <property type="evidence" value="ECO:0007669"/>
    <property type="project" value="InterPro"/>
</dbReference>
<dbReference type="InterPro" id="IPR029030">
    <property type="entry name" value="Caspase-like_dom_sf"/>
</dbReference>
<dbReference type="RefSeq" id="WP_164257370.1">
    <property type="nucleotide sequence ID" value="NZ_CP086102.1"/>
</dbReference>
<dbReference type="EMBL" id="JAAGMK010000327">
    <property type="protein sequence ID" value="NEB84884.1"/>
    <property type="molecule type" value="Genomic_DNA"/>
</dbReference>
<reference evidence="4" key="1">
    <citation type="submission" date="2020-01" db="EMBL/GenBank/DDBJ databases">
        <title>Insect and environment-associated Actinomycetes.</title>
        <authorList>
            <person name="Currrie C."/>
            <person name="Chevrette M."/>
            <person name="Carlson C."/>
            <person name="Stubbendieck R."/>
            <person name="Wendt-Pienkowski E."/>
        </authorList>
    </citation>
    <scope>NUCLEOTIDE SEQUENCE</scope>
    <source>
        <strain evidence="4">SID505</strain>
    </source>
</reference>
<dbReference type="SUPFAM" id="SSF52129">
    <property type="entry name" value="Caspase-like"/>
    <property type="match status" value="1"/>
</dbReference>
<comment type="caution">
    <text evidence="4">The sequence shown here is derived from an EMBL/GenBank/DDBJ whole genome shotgun (WGS) entry which is preliminary data.</text>
</comment>
<evidence type="ECO:0000259" key="2">
    <source>
        <dbReference type="Pfam" id="PF19916"/>
    </source>
</evidence>
<organism evidence="4">
    <name type="scientific">Streptomyces anulatus</name>
    <name type="common">Streptomyces chrysomallus</name>
    <dbReference type="NCBI Taxonomy" id="1892"/>
    <lineage>
        <taxon>Bacteria</taxon>
        <taxon>Bacillati</taxon>
        <taxon>Actinomycetota</taxon>
        <taxon>Actinomycetes</taxon>
        <taxon>Kitasatosporales</taxon>
        <taxon>Streptomycetaceae</taxon>
        <taxon>Streptomyces</taxon>
    </lineage>
</organism>
<name>A0A6G3SPJ3_STRAQ</name>
<dbReference type="InterPro" id="IPR045450">
    <property type="entry name" value="VMAP_C"/>
</dbReference>
<dbReference type="Gene3D" id="3.40.50.1460">
    <property type="match status" value="1"/>
</dbReference>
<sequence length="746" mass="81322">MTTVHDWQRTHAVIVAVEAYADRAWNISGPASDAARMMRWLQARGVPESGMHLLASPLEQNKGILADFTGVKRSTADRAHVRRVFQEELLKLDVDWLWVYWAGHGLKAGGNRWSLLYPDTRTGDPLGVDAENLVSLLRTAHLPALRPERVTMVIDACQSTLSAGQQARALAPETIAAFPEKGARKLFVMRASRPGEAAKNRDGAGVFTSYLMDHLEAGSRKDSAAAPDLGQVWAQIKAAFELVKATEGGGQTPTVHLRDWNDNELVYTGTTMSASALGDLSHQQMLERHQLIMRVEAAHAGDPGAAARLAAAVSKETGTPPPCSADELTGELLVDWSRSRPHGISTLIHLLSAEACGVDGGTLRSHTLHLTRGRWLLCSEYDALSGLLAGMPADARRALVAAAREEVPAAVIDEIEPLALMDHLEELSVPTPALPRLPRLIGAVERLAAAVGGGLAEQLREWTLNCATRLDPFVPQLLRSRRLELEERAARSEDDPAADDRIQIRLSAATGPSRDRTLQAWSRGSAAAQSLATYDTELPETEIHRVVDDLLTRYGRANVTRVEFFLDLTDLELDVHRWEIGAKELYGRPLGNDFPVVVRCAEQRVRSREHLWRQRWKRVENGRTEDLHWLSAGPTTIAAVHGALAERDDAPGVVVRSVGEDRAAAFGASVFNGVPVMIWRGGPETDGIETELASFLEGDALSSLPGKLRRIRAGSAADGQRAGGRLALLWDDPQHPLPPRLDLAAP</sequence>
<dbReference type="InterPro" id="IPR045555">
    <property type="entry name" value="VMAP-M0"/>
</dbReference>
<dbReference type="GO" id="GO:0006508">
    <property type="term" value="P:proteolysis"/>
    <property type="evidence" value="ECO:0007669"/>
    <property type="project" value="InterPro"/>
</dbReference>
<feature type="domain" description="vWA-MoxR associated protein C-terminal" evidence="3">
    <location>
        <begin position="531"/>
        <end position="733"/>
    </location>
</feature>
<accession>A0A6G3SPJ3</accession>
<feature type="domain" description="Peptidase C14 caspase" evidence="1">
    <location>
        <begin position="10"/>
        <end position="256"/>
    </location>
</feature>
<dbReference type="Pfam" id="PF20028">
    <property type="entry name" value="VMAP-C"/>
    <property type="match status" value="1"/>
</dbReference>
<evidence type="ECO:0000259" key="3">
    <source>
        <dbReference type="Pfam" id="PF20028"/>
    </source>
</evidence>
<proteinExistence type="predicted"/>
<dbReference type="Pfam" id="PF00656">
    <property type="entry name" value="Peptidase_C14"/>
    <property type="match status" value="1"/>
</dbReference>
<dbReference type="Pfam" id="PF19916">
    <property type="entry name" value="VMAP-M0"/>
    <property type="match status" value="1"/>
</dbReference>
<evidence type="ECO:0000313" key="4">
    <source>
        <dbReference type="EMBL" id="NEB84884.1"/>
    </source>
</evidence>
<feature type="domain" description="vWA-MoxR associated protein middle region 0" evidence="2">
    <location>
        <begin position="380"/>
        <end position="471"/>
    </location>
</feature>
<protein>
    <submittedName>
        <fullName evidence="4">Caspase family protein</fullName>
    </submittedName>
</protein>
<gene>
    <name evidence="4" type="ORF">G3I43_11955</name>
</gene>
<dbReference type="AlphaFoldDB" id="A0A6G3SPJ3"/>
<evidence type="ECO:0000259" key="1">
    <source>
        <dbReference type="Pfam" id="PF00656"/>
    </source>
</evidence>